<proteinExistence type="predicted"/>
<accession>A0A1I0Z3X2</accession>
<evidence type="ECO:0000313" key="8">
    <source>
        <dbReference type="Proteomes" id="UP000198838"/>
    </source>
</evidence>
<dbReference type="Gene3D" id="1.10.287.470">
    <property type="entry name" value="Helix hairpin bin"/>
    <property type="match status" value="1"/>
</dbReference>
<evidence type="ECO:0000259" key="6">
    <source>
        <dbReference type="Pfam" id="PF25990"/>
    </source>
</evidence>
<dbReference type="Gene3D" id="2.40.420.20">
    <property type="match status" value="1"/>
</dbReference>
<evidence type="ECO:0000313" key="7">
    <source>
        <dbReference type="EMBL" id="SFB20315.1"/>
    </source>
</evidence>
<dbReference type="EMBL" id="FOJY01000013">
    <property type="protein sequence ID" value="SFB20315.1"/>
    <property type="molecule type" value="Genomic_DNA"/>
</dbReference>
<keyword evidence="5" id="KW-0472">Membrane</keyword>
<dbReference type="GO" id="GO:0030313">
    <property type="term" value="C:cell envelope"/>
    <property type="evidence" value="ECO:0007669"/>
    <property type="project" value="UniProtKB-SubCell"/>
</dbReference>
<reference evidence="7 8" key="1">
    <citation type="submission" date="2016-10" db="EMBL/GenBank/DDBJ databases">
        <authorList>
            <person name="de Groot N.N."/>
        </authorList>
    </citation>
    <scope>NUCLEOTIDE SEQUENCE [LARGE SCALE GENOMIC DNA]</scope>
    <source>
        <strain evidence="7 8">DSM 5522</strain>
    </source>
</reference>
<comment type="subcellular location">
    <subcellularLocation>
        <location evidence="1">Cell envelope</location>
    </subcellularLocation>
</comment>
<keyword evidence="5" id="KW-0812">Transmembrane</keyword>
<dbReference type="STRING" id="1120918.SAMN05216249_1136"/>
<evidence type="ECO:0000256" key="1">
    <source>
        <dbReference type="ARBA" id="ARBA00004196"/>
    </source>
</evidence>
<evidence type="ECO:0000256" key="4">
    <source>
        <dbReference type="SAM" id="MobiDB-lite"/>
    </source>
</evidence>
<feature type="domain" description="YknX-like beta-barrel" evidence="6">
    <location>
        <begin position="226"/>
        <end position="314"/>
    </location>
</feature>
<dbReference type="InterPro" id="IPR058636">
    <property type="entry name" value="Beta-barrel_YknX"/>
</dbReference>
<keyword evidence="8" id="KW-1185">Reference proteome</keyword>
<evidence type="ECO:0000256" key="5">
    <source>
        <dbReference type="SAM" id="Phobius"/>
    </source>
</evidence>
<evidence type="ECO:0000256" key="2">
    <source>
        <dbReference type="ARBA" id="ARBA00023054"/>
    </source>
</evidence>
<dbReference type="InterPro" id="IPR050465">
    <property type="entry name" value="UPF0194_transport"/>
</dbReference>
<name>A0A1I0Z3X2_9FIRM</name>
<dbReference type="Pfam" id="PF25990">
    <property type="entry name" value="Beta-barrel_YknX"/>
    <property type="match status" value="1"/>
</dbReference>
<protein>
    <submittedName>
        <fullName evidence="7">HlyD family secretion protein</fullName>
    </submittedName>
</protein>
<feature type="region of interest" description="Disordered" evidence="4">
    <location>
        <begin position="261"/>
        <end position="285"/>
    </location>
</feature>
<feature type="compositionally biased region" description="Basic and acidic residues" evidence="4">
    <location>
        <begin position="427"/>
        <end position="460"/>
    </location>
</feature>
<sequence length="472" mass="51797">MKLNKKIGIPVAIIIVVIAGVLIWYFGIRNVVGTKGLVYVEKVSEIIGGDKTGIQNRYAGVVEAQDTVKIAKASDKVVGEVFVTKGQEVKTGDQLFKYDTADLNTKLQQAQLELDKLNNDIADNTDQINTLNAQKATASAEEQADYNSQIQELNLEIKQSQYDKNSKQIEIDGLNESINNAVVVSTADGIVKSVGSPGSSDNLDSDQNSDVSDDAFVTILVSGNYRVKGLVSEQNVYTIEKDAKVIIRSRMDDKQTWEGTISNVDTQSNDENNNNNNDDDYYGSQSGDTSTKYPFYISLPSSEGLLLGQHVYIEMDQGQTSKKKEGLWLMSGYIVQEDESAYVWKADSGKKLVKQKVTLGDYDAELDEYEIKDGLKEDDYIAWPQPKYEEGLSTTTNVSEAGDFSEDITGDEGEYSDFGEGDWSSDSIKDLEGGDMGDKDVDSLEEPSKEGDENIDKESVQDDDTTAVGGEG</sequence>
<gene>
    <name evidence="7" type="ORF">SAMN05216249_1136</name>
</gene>
<feature type="coiled-coil region" evidence="3">
    <location>
        <begin position="100"/>
        <end position="134"/>
    </location>
</feature>
<dbReference type="PANTHER" id="PTHR32347:SF14">
    <property type="entry name" value="EFFLUX SYSTEM COMPONENT YKNX-RELATED"/>
    <property type="match status" value="1"/>
</dbReference>
<feature type="transmembrane region" description="Helical" evidence="5">
    <location>
        <begin position="7"/>
        <end position="27"/>
    </location>
</feature>
<dbReference type="Gene3D" id="2.40.30.170">
    <property type="match status" value="1"/>
</dbReference>
<keyword evidence="2 3" id="KW-0175">Coiled coil</keyword>
<dbReference type="Gene3D" id="2.40.50.100">
    <property type="match status" value="1"/>
</dbReference>
<evidence type="ECO:0000256" key="3">
    <source>
        <dbReference type="SAM" id="Coils"/>
    </source>
</evidence>
<dbReference type="AlphaFoldDB" id="A0A1I0Z3X2"/>
<dbReference type="RefSeq" id="WP_092872951.1">
    <property type="nucleotide sequence ID" value="NZ_FOJY01000013.1"/>
</dbReference>
<organism evidence="7 8">
    <name type="scientific">Acetitomaculum ruminis DSM 5522</name>
    <dbReference type="NCBI Taxonomy" id="1120918"/>
    <lineage>
        <taxon>Bacteria</taxon>
        <taxon>Bacillati</taxon>
        <taxon>Bacillota</taxon>
        <taxon>Clostridia</taxon>
        <taxon>Lachnospirales</taxon>
        <taxon>Lachnospiraceae</taxon>
        <taxon>Acetitomaculum</taxon>
    </lineage>
</organism>
<dbReference type="OrthoDB" id="1766634at2"/>
<keyword evidence="5" id="KW-1133">Transmembrane helix</keyword>
<feature type="region of interest" description="Disordered" evidence="4">
    <location>
        <begin position="391"/>
        <end position="472"/>
    </location>
</feature>
<dbReference type="SUPFAM" id="SSF111369">
    <property type="entry name" value="HlyD-like secretion proteins"/>
    <property type="match status" value="1"/>
</dbReference>
<feature type="compositionally biased region" description="Acidic residues" evidence="4">
    <location>
        <begin position="403"/>
        <end position="420"/>
    </location>
</feature>
<dbReference type="PANTHER" id="PTHR32347">
    <property type="entry name" value="EFFLUX SYSTEM COMPONENT YKNX-RELATED"/>
    <property type="match status" value="1"/>
</dbReference>
<dbReference type="Proteomes" id="UP000198838">
    <property type="component" value="Unassembled WGS sequence"/>
</dbReference>